<accession>A0ABQ5V1Y4</accession>
<feature type="transmembrane region" description="Helical" evidence="5">
    <location>
        <begin position="155"/>
        <end position="173"/>
    </location>
</feature>
<reference evidence="6" key="2">
    <citation type="submission" date="2023-01" db="EMBL/GenBank/DDBJ databases">
        <title>Draft genome sequence of Algimonas porphyrae strain NBRC 108216.</title>
        <authorList>
            <person name="Sun Q."/>
            <person name="Mori K."/>
        </authorList>
    </citation>
    <scope>NUCLEOTIDE SEQUENCE</scope>
    <source>
        <strain evidence="6">NBRC 108216</strain>
    </source>
</reference>
<keyword evidence="2 5" id="KW-0812">Transmembrane</keyword>
<feature type="transmembrane region" description="Helical" evidence="5">
    <location>
        <begin position="185"/>
        <end position="206"/>
    </location>
</feature>
<evidence type="ECO:0000313" key="7">
    <source>
        <dbReference type="Proteomes" id="UP001161390"/>
    </source>
</evidence>
<keyword evidence="3 5" id="KW-1133">Transmembrane helix</keyword>
<comment type="similarity">
    <text evidence="5">Belongs to the YciB family.</text>
</comment>
<dbReference type="Pfam" id="PF04279">
    <property type="entry name" value="IspA"/>
    <property type="match status" value="1"/>
</dbReference>
<keyword evidence="1 5" id="KW-1003">Cell membrane</keyword>
<keyword evidence="7" id="KW-1185">Reference proteome</keyword>
<gene>
    <name evidence="5" type="primary">yciB</name>
    <name evidence="6" type="ORF">GCM10007854_15560</name>
</gene>
<feature type="transmembrane region" description="Helical" evidence="5">
    <location>
        <begin position="89"/>
        <end position="109"/>
    </location>
</feature>
<dbReference type="PANTHER" id="PTHR36917:SF1">
    <property type="entry name" value="INNER MEMBRANE-SPANNING PROTEIN YCIB"/>
    <property type="match status" value="1"/>
</dbReference>
<feature type="transmembrane region" description="Helical" evidence="5">
    <location>
        <begin position="62"/>
        <end position="83"/>
    </location>
</feature>
<evidence type="ECO:0000256" key="2">
    <source>
        <dbReference type="ARBA" id="ARBA00022692"/>
    </source>
</evidence>
<dbReference type="RefSeq" id="WP_284371353.1">
    <property type="nucleotide sequence ID" value="NZ_BSNJ01000003.1"/>
</dbReference>
<feature type="transmembrane region" description="Helical" evidence="5">
    <location>
        <begin position="37"/>
        <end position="55"/>
    </location>
</feature>
<evidence type="ECO:0000256" key="4">
    <source>
        <dbReference type="ARBA" id="ARBA00023136"/>
    </source>
</evidence>
<dbReference type="PANTHER" id="PTHR36917">
    <property type="entry name" value="INTRACELLULAR SEPTATION PROTEIN A-RELATED"/>
    <property type="match status" value="1"/>
</dbReference>
<sequence>MSDKDMSDQGLSTDLPDEVSVGEAVEAANAAPRPNHFWLDFGPLLVFFGTFHWIRRSNPDDALFIAAAVFAVAALIALAFGWLKYRTVSFVLIFSTLVIVGTTALAFFFDNKVFLFMRPTAVNGLMGLGVLGGVLFGKNVLRLLLGGTFALTDRAWTILAIRWGLFFLCIALINEIVWRTQTESFWVNFKTFGFLPMTLVFAFAQLPFIQRHGGLVETADDAA</sequence>
<dbReference type="InterPro" id="IPR006008">
    <property type="entry name" value="YciB"/>
</dbReference>
<protein>
    <recommendedName>
        <fullName evidence="5">Inner membrane-spanning protein YciB</fullName>
    </recommendedName>
</protein>
<comment type="caution">
    <text evidence="6">The sequence shown here is derived from an EMBL/GenBank/DDBJ whole genome shotgun (WGS) entry which is preliminary data.</text>
</comment>
<dbReference type="Proteomes" id="UP001161390">
    <property type="component" value="Unassembled WGS sequence"/>
</dbReference>
<comment type="subcellular location">
    <subcellularLocation>
        <location evidence="5">Cell inner membrane</location>
        <topology evidence="5">Multi-pass membrane protein</topology>
    </subcellularLocation>
</comment>
<keyword evidence="4 5" id="KW-0472">Membrane</keyword>
<keyword evidence="5" id="KW-0997">Cell inner membrane</keyword>
<feature type="transmembrane region" description="Helical" evidence="5">
    <location>
        <begin position="121"/>
        <end position="143"/>
    </location>
</feature>
<name>A0ABQ5V1Y4_9PROT</name>
<evidence type="ECO:0000256" key="5">
    <source>
        <dbReference type="HAMAP-Rule" id="MF_00189"/>
    </source>
</evidence>
<reference evidence="6" key="1">
    <citation type="journal article" date="2014" name="Int. J. Syst. Evol. Microbiol.">
        <title>Complete genome of a new Firmicutes species belonging to the dominant human colonic microbiota ('Ruminococcus bicirculans') reveals two chromosomes and a selective capacity to utilize plant glucans.</title>
        <authorList>
            <consortium name="NISC Comparative Sequencing Program"/>
            <person name="Wegmann U."/>
            <person name="Louis P."/>
            <person name="Goesmann A."/>
            <person name="Henrissat B."/>
            <person name="Duncan S.H."/>
            <person name="Flint H.J."/>
        </authorList>
    </citation>
    <scope>NUCLEOTIDE SEQUENCE</scope>
    <source>
        <strain evidence="6">NBRC 108216</strain>
    </source>
</reference>
<evidence type="ECO:0000256" key="1">
    <source>
        <dbReference type="ARBA" id="ARBA00022475"/>
    </source>
</evidence>
<dbReference type="EMBL" id="BSNJ01000003">
    <property type="protein sequence ID" value="GLQ20601.1"/>
    <property type="molecule type" value="Genomic_DNA"/>
</dbReference>
<proteinExistence type="inferred from homology"/>
<evidence type="ECO:0000256" key="3">
    <source>
        <dbReference type="ARBA" id="ARBA00022989"/>
    </source>
</evidence>
<comment type="function">
    <text evidence="5">Plays a role in cell envelope biogenesis, maintenance of cell envelope integrity and membrane homeostasis.</text>
</comment>
<dbReference type="HAMAP" id="MF_00189">
    <property type="entry name" value="YciB"/>
    <property type="match status" value="1"/>
</dbReference>
<organism evidence="6 7">
    <name type="scientific">Algimonas porphyrae</name>
    <dbReference type="NCBI Taxonomy" id="1128113"/>
    <lineage>
        <taxon>Bacteria</taxon>
        <taxon>Pseudomonadati</taxon>
        <taxon>Pseudomonadota</taxon>
        <taxon>Alphaproteobacteria</taxon>
        <taxon>Maricaulales</taxon>
        <taxon>Robiginitomaculaceae</taxon>
        <taxon>Algimonas</taxon>
    </lineage>
</organism>
<evidence type="ECO:0000313" key="6">
    <source>
        <dbReference type="EMBL" id="GLQ20601.1"/>
    </source>
</evidence>